<evidence type="ECO:0000259" key="2">
    <source>
        <dbReference type="Pfam" id="PF01337"/>
    </source>
</evidence>
<reference evidence="3 4" key="1">
    <citation type="submission" date="2024-03" db="EMBL/GenBank/DDBJ databases">
        <title>Human intestinal bacterial collection.</title>
        <authorList>
            <person name="Pauvert C."/>
            <person name="Hitch T.C.A."/>
            <person name="Clavel T."/>
        </authorList>
    </citation>
    <scope>NUCLEOTIDE SEQUENCE [LARGE SCALE GENOMIC DNA]</scope>
    <source>
        <strain evidence="3 4">CLA-SR-H021</strain>
    </source>
</reference>
<accession>A0ABV1DBY6</accession>
<organism evidence="3 4">
    <name type="scientific">Enterocloster hominis</name>
    <name type="common">ex Hitch et al. 2024</name>
    <dbReference type="NCBI Taxonomy" id="1917870"/>
    <lineage>
        <taxon>Bacteria</taxon>
        <taxon>Bacillati</taxon>
        <taxon>Bacillota</taxon>
        <taxon>Clostridia</taxon>
        <taxon>Lachnospirales</taxon>
        <taxon>Lachnospiraceae</taxon>
        <taxon>Enterocloster</taxon>
    </lineage>
</organism>
<dbReference type="InterPro" id="IPR035905">
    <property type="entry name" value="Barstar-like_sf"/>
</dbReference>
<comment type="similarity">
    <text evidence="1">Belongs to the barstar family.</text>
</comment>
<name>A0ABV1DBY6_9FIRM</name>
<keyword evidence="4" id="KW-1185">Reference proteome</keyword>
<dbReference type="RefSeq" id="WP_008718366.1">
    <property type="nucleotide sequence ID" value="NZ_JAJFDX010000001.1"/>
</dbReference>
<feature type="domain" description="Barstar (barnase inhibitor)" evidence="2">
    <location>
        <begin position="199"/>
        <end position="276"/>
    </location>
</feature>
<dbReference type="Gene3D" id="3.30.370.10">
    <property type="entry name" value="Barstar-like"/>
    <property type="match status" value="1"/>
</dbReference>
<dbReference type="Proteomes" id="UP001454086">
    <property type="component" value="Unassembled WGS sequence"/>
</dbReference>
<evidence type="ECO:0000256" key="1">
    <source>
        <dbReference type="ARBA" id="ARBA00006845"/>
    </source>
</evidence>
<dbReference type="InterPro" id="IPR000468">
    <property type="entry name" value="Barstar"/>
</dbReference>
<evidence type="ECO:0000313" key="4">
    <source>
        <dbReference type="Proteomes" id="UP001454086"/>
    </source>
</evidence>
<gene>
    <name evidence="3" type="ORF">WMQ36_20135</name>
</gene>
<dbReference type="Pfam" id="PF01337">
    <property type="entry name" value="Barstar"/>
    <property type="match status" value="1"/>
</dbReference>
<comment type="caution">
    <text evidence="3">The sequence shown here is derived from an EMBL/GenBank/DDBJ whole genome shotgun (WGS) entry which is preliminary data.</text>
</comment>
<dbReference type="SUPFAM" id="SSF52038">
    <property type="entry name" value="Barstar-related"/>
    <property type="match status" value="1"/>
</dbReference>
<sequence>MDINIFNEKFNITVSRDMAYTLDSVDNKPYDMEIRAISTIHDGGHYSCHSIAVEDFSDGGTVTIILVGDYCSNVGKDSVILRNDTLIILLDAVIVVLSLKSAMDPGSHDIHRIKNNFGTYYSIYPVGNNYIIYGELEVKMLDEAFREVWTYSTTDILINPDYHLNIDDKQISFTDWDGNHHLLDMDGHLLCYKKRELNAIEINVTPINTPKELQAIIKSRLNMPDFYGMNWDAYWDGITGLIPMPDRIILRGWDIYKEKQPGDAAAFEKIMARYTRLYGHCQCIYT</sequence>
<evidence type="ECO:0000313" key="3">
    <source>
        <dbReference type="EMBL" id="MEQ2427278.1"/>
    </source>
</evidence>
<protein>
    <submittedName>
        <fullName evidence="3">Barstar family protein</fullName>
    </submittedName>
</protein>
<proteinExistence type="inferred from homology"/>
<dbReference type="EMBL" id="JBBMFM010000097">
    <property type="protein sequence ID" value="MEQ2427278.1"/>
    <property type="molecule type" value="Genomic_DNA"/>
</dbReference>